<proteinExistence type="predicted"/>
<evidence type="ECO:0000259" key="3">
    <source>
        <dbReference type="Pfam" id="PF13717"/>
    </source>
</evidence>
<keyword evidence="2" id="KW-1133">Transmembrane helix</keyword>
<organism evidence="4 5">
    <name type="scientific">Sedimentitalea arenosa</name>
    <dbReference type="NCBI Taxonomy" id="2798803"/>
    <lineage>
        <taxon>Bacteria</taxon>
        <taxon>Pseudomonadati</taxon>
        <taxon>Pseudomonadota</taxon>
        <taxon>Alphaproteobacteria</taxon>
        <taxon>Rhodobacterales</taxon>
        <taxon>Paracoccaceae</taxon>
        <taxon>Sedimentitalea</taxon>
    </lineage>
</organism>
<comment type="caution">
    <text evidence="4">The sequence shown here is derived from an EMBL/GenBank/DDBJ whole genome shotgun (WGS) entry which is preliminary data.</text>
</comment>
<feature type="domain" description="Zinc finger/thioredoxin putative" evidence="3">
    <location>
        <begin position="1"/>
        <end position="36"/>
    </location>
</feature>
<feature type="transmembrane region" description="Helical" evidence="2">
    <location>
        <begin position="164"/>
        <end position="183"/>
    </location>
</feature>
<protein>
    <submittedName>
        <fullName evidence="4">Zinc-ribbon domain-containing protein</fullName>
    </submittedName>
</protein>
<feature type="compositionally biased region" description="Basic and acidic residues" evidence="1">
    <location>
        <begin position="76"/>
        <end position="106"/>
    </location>
</feature>
<feature type="region of interest" description="Disordered" evidence="1">
    <location>
        <begin position="41"/>
        <end position="160"/>
    </location>
</feature>
<reference evidence="4" key="1">
    <citation type="submission" date="2020-12" db="EMBL/GenBank/DDBJ databases">
        <title>Sedimentitalea sp. nov., isolated from sand in Incheon.</title>
        <authorList>
            <person name="Kim W."/>
        </authorList>
    </citation>
    <scope>NUCLEOTIDE SEQUENCE</scope>
    <source>
        <strain evidence="4">CAU 1593</strain>
    </source>
</reference>
<evidence type="ECO:0000256" key="2">
    <source>
        <dbReference type="SAM" id="Phobius"/>
    </source>
</evidence>
<feature type="compositionally biased region" description="Low complexity" evidence="1">
    <location>
        <begin position="136"/>
        <end position="151"/>
    </location>
</feature>
<dbReference type="EMBL" id="JAELVR010000011">
    <property type="protein sequence ID" value="MBJ6373033.1"/>
    <property type="molecule type" value="Genomic_DNA"/>
</dbReference>
<dbReference type="NCBIfam" id="TIGR02098">
    <property type="entry name" value="MJ0042_CXXC"/>
    <property type="match status" value="1"/>
</dbReference>
<evidence type="ECO:0000256" key="1">
    <source>
        <dbReference type="SAM" id="MobiDB-lite"/>
    </source>
</evidence>
<dbReference type="InterPro" id="IPR011723">
    <property type="entry name" value="Znf/thioredoxin_put"/>
</dbReference>
<keyword evidence="2" id="KW-0812">Transmembrane</keyword>
<dbReference type="Proteomes" id="UP000619079">
    <property type="component" value="Unassembled WGS sequence"/>
</dbReference>
<evidence type="ECO:0000313" key="5">
    <source>
        <dbReference type="Proteomes" id="UP000619079"/>
    </source>
</evidence>
<keyword evidence="2" id="KW-0472">Membrane</keyword>
<gene>
    <name evidence="4" type="ORF">JF290_16015</name>
</gene>
<accession>A0A8J7LSM6</accession>
<name>A0A8J7LSM6_9RHOB</name>
<dbReference type="RefSeq" id="WP_199025910.1">
    <property type="nucleotide sequence ID" value="NZ_JAELVR010000011.1"/>
</dbReference>
<feature type="compositionally biased region" description="Acidic residues" evidence="1">
    <location>
        <begin position="60"/>
        <end position="72"/>
    </location>
</feature>
<dbReference type="AlphaFoldDB" id="A0A8J7LSM6"/>
<sequence length="228" mass="24116">MRLTCPKCGAQYEVPDEVIPTEGRDVQCSACGTTWFHAHPDHPSVAQADAPAAEIAAAAEDTDDEPEADNDPLETPPRRELDPEVAEILRSEADRESRLRAAERDPTATAPALDQTPADDGATKPVVSAPTRDGGETTTTPHGEAPTTAEPSDASEKAPRKSGFLRGFSLIILLAMALVLIYSNAAEISAAMPALAPTLDSYVDLVNQGRVWLDATISPQSPQPAPTE</sequence>
<dbReference type="Pfam" id="PF13717">
    <property type="entry name" value="Zn_ribbon_4"/>
    <property type="match status" value="1"/>
</dbReference>
<keyword evidence="5" id="KW-1185">Reference proteome</keyword>
<feature type="compositionally biased region" description="Low complexity" evidence="1">
    <location>
        <begin position="46"/>
        <end position="59"/>
    </location>
</feature>
<evidence type="ECO:0000313" key="4">
    <source>
        <dbReference type="EMBL" id="MBJ6373033.1"/>
    </source>
</evidence>